<dbReference type="PATRIC" id="fig|1132509.6.peg.312"/>
<keyword evidence="2" id="KW-1185">Reference proteome</keyword>
<dbReference type="EMBL" id="AOMB01000005">
    <property type="protein sequence ID" value="EMA41446.1"/>
    <property type="molecule type" value="Genomic_DNA"/>
</dbReference>
<sequence length="65" mass="7373">MIQPLFEESRVIPALHFIVVHQLLSVITLAQKHASTIFSDKPKFVKHLIQSILNSIPILPTGRIF</sequence>
<proteinExistence type="predicted"/>
<evidence type="ECO:0000313" key="2">
    <source>
        <dbReference type="Proteomes" id="UP000011566"/>
    </source>
</evidence>
<accession>M0M6V5</accession>
<dbReference type="Proteomes" id="UP000011566">
    <property type="component" value="Unassembled WGS sequence"/>
</dbReference>
<protein>
    <submittedName>
        <fullName evidence="1">Uncharacterized protein</fullName>
    </submittedName>
</protein>
<comment type="caution">
    <text evidence="1">The sequence shown here is derived from an EMBL/GenBank/DDBJ whole genome shotgun (WGS) entry which is preliminary data.</text>
</comment>
<dbReference type="AlphaFoldDB" id="M0M6V5"/>
<name>M0M6V5_9EURY</name>
<organism evidence="1 2">
    <name type="scientific">Halococcus hamelinensis 100A6</name>
    <dbReference type="NCBI Taxonomy" id="1132509"/>
    <lineage>
        <taxon>Archaea</taxon>
        <taxon>Methanobacteriati</taxon>
        <taxon>Methanobacteriota</taxon>
        <taxon>Stenosarchaea group</taxon>
        <taxon>Halobacteria</taxon>
        <taxon>Halobacteriales</taxon>
        <taxon>Halococcaceae</taxon>
        <taxon>Halococcus</taxon>
    </lineage>
</organism>
<reference evidence="1 2" key="1">
    <citation type="journal article" date="2014" name="PLoS Genet.">
        <title>Phylogenetically driven sequencing of extremely halophilic archaea reveals strategies for static and dynamic osmo-response.</title>
        <authorList>
            <person name="Becker E.A."/>
            <person name="Seitzer P.M."/>
            <person name="Tritt A."/>
            <person name="Larsen D."/>
            <person name="Krusor M."/>
            <person name="Yao A.I."/>
            <person name="Wu D."/>
            <person name="Madern D."/>
            <person name="Eisen J.A."/>
            <person name="Darling A.E."/>
            <person name="Facciotti M.T."/>
        </authorList>
    </citation>
    <scope>NUCLEOTIDE SEQUENCE [LARGE SCALE GENOMIC DNA]</scope>
    <source>
        <strain evidence="1 2">100A6</strain>
    </source>
</reference>
<gene>
    <name evidence="1" type="ORF">C447_01290</name>
</gene>
<evidence type="ECO:0000313" key="1">
    <source>
        <dbReference type="EMBL" id="EMA41446.1"/>
    </source>
</evidence>